<dbReference type="KEGG" id="ols:Olsu_1025"/>
<dbReference type="SUPFAM" id="SSF47384">
    <property type="entry name" value="Homodimeric domain of signal transducing histidine kinase"/>
    <property type="match status" value="1"/>
</dbReference>
<keyword evidence="8" id="KW-0067">ATP-binding</keyword>
<dbReference type="PRINTS" id="PR00344">
    <property type="entry name" value="BCTRLSENSOR"/>
</dbReference>
<dbReference type="GO" id="GO:0000155">
    <property type="term" value="F:phosphorelay sensor kinase activity"/>
    <property type="evidence" value="ECO:0007669"/>
    <property type="project" value="InterPro"/>
</dbReference>
<dbReference type="PANTHER" id="PTHR42878:SF7">
    <property type="entry name" value="SENSOR HISTIDINE KINASE GLRK"/>
    <property type="match status" value="1"/>
</dbReference>
<dbReference type="InterPro" id="IPR036097">
    <property type="entry name" value="HisK_dim/P_sf"/>
</dbReference>
<keyword evidence="9" id="KW-0902">Two-component regulatory system</keyword>
<dbReference type="SUPFAM" id="SSF55874">
    <property type="entry name" value="ATPase domain of HSP90 chaperone/DNA topoisomerase II/histidine kinase"/>
    <property type="match status" value="1"/>
</dbReference>
<evidence type="ECO:0000313" key="14">
    <source>
        <dbReference type="Proteomes" id="UP000000333"/>
    </source>
</evidence>
<dbReference type="GeneID" id="78512446"/>
<keyword evidence="4" id="KW-0597">Phosphoprotein</keyword>
<evidence type="ECO:0000256" key="2">
    <source>
        <dbReference type="ARBA" id="ARBA00004236"/>
    </source>
</evidence>
<reference evidence="13 14" key="1">
    <citation type="journal article" date="2010" name="Stand. Genomic Sci.">
        <title>Complete genome sequence of Olsenella uli type strain (VPI D76D-27C).</title>
        <authorList>
            <person name="Goker M."/>
            <person name="Held B."/>
            <person name="Lucas S."/>
            <person name="Nolan M."/>
            <person name="Yasawong M."/>
            <person name="Glavina Del Rio T."/>
            <person name="Tice H."/>
            <person name="Cheng J.F."/>
            <person name="Bruce D."/>
            <person name="Detter J.C."/>
            <person name="Tapia R."/>
            <person name="Han C."/>
            <person name="Goodwin L."/>
            <person name="Pitluck S."/>
            <person name="Liolios K."/>
            <person name="Ivanova N."/>
            <person name="Mavromatis K."/>
            <person name="Mikhailova N."/>
            <person name="Pati A."/>
            <person name="Chen A."/>
            <person name="Palaniappan K."/>
            <person name="Land M."/>
            <person name="Hauser L."/>
            <person name="Chang Y.J."/>
            <person name="Jeffries C.D."/>
            <person name="Rohde M."/>
            <person name="Sikorski J."/>
            <person name="Pukall R."/>
            <person name="Woyke T."/>
            <person name="Bristow J."/>
            <person name="Eisen J.A."/>
            <person name="Markowitz V."/>
            <person name="Hugenholtz P."/>
            <person name="Kyrpides N.C."/>
            <person name="Klenk H.P."/>
            <person name="Lapidus A."/>
        </authorList>
    </citation>
    <scope>NUCLEOTIDE SEQUENCE [LARGE SCALE GENOMIC DNA]</scope>
    <source>
        <strain evidence="14">ATCC 49627 / DSM 7084 / CIP 109912 / JCM 12494 / NCIMB 702895 / VPI D76D-27C</strain>
    </source>
</reference>
<dbReference type="Proteomes" id="UP000000333">
    <property type="component" value="Chromosome"/>
</dbReference>
<dbReference type="PANTHER" id="PTHR42878">
    <property type="entry name" value="TWO-COMPONENT HISTIDINE KINASE"/>
    <property type="match status" value="1"/>
</dbReference>
<keyword evidence="11" id="KW-0472">Membrane</keyword>
<dbReference type="Pfam" id="PF00512">
    <property type="entry name" value="HisKA"/>
    <property type="match status" value="1"/>
</dbReference>
<feature type="domain" description="Histidine kinase" evidence="12">
    <location>
        <begin position="186"/>
        <end position="402"/>
    </location>
</feature>
<accession>E1QVI3</accession>
<evidence type="ECO:0000256" key="3">
    <source>
        <dbReference type="ARBA" id="ARBA00012438"/>
    </source>
</evidence>
<evidence type="ECO:0000256" key="4">
    <source>
        <dbReference type="ARBA" id="ARBA00022553"/>
    </source>
</evidence>
<dbReference type="Gene3D" id="1.10.287.130">
    <property type="match status" value="1"/>
</dbReference>
<evidence type="ECO:0000256" key="11">
    <source>
        <dbReference type="SAM" id="Phobius"/>
    </source>
</evidence>
<evidence type="ECO:0000259" key="12">
    <source>
        <dbReference type="PROSITE" id="PS50109"/>
    </source>
</evidence>
<dbReference type="InterPro" id="IPR050351">
    <property type="entry name" value="BphY/WalK/GraS-like"/>
</dbReference>
<dbReference type="EMBL" id="CP002106">
    <property type="protein sequence ID" value="ADK68136.1"/>
    <property type="molecule type" value="Genomic_DNA"/>
</dbReference>
<dbReference type="GO" id="GO:0005886">
    <property type="term" value="C:plasma membrane"/>
    <property type="evidence" value="ECO:0007669"/>
    <property type="project" value="UniProtKB-SubCell"/>
</dbReference>
<keyword evidence="6" id="KW-0547">Nucleotide-binding</keyword>
<keyword evidence="7 13" id="KW-0418">Kinase</keyword>
<organism evidence="13 14">
    <name type="scientific">Olsenella uli (strain ATCC 49627 / DSM 7084 / CCUG 31166 / CIP 109912 / JCM 12494 / LMG 11480 / NCIMB 702895 / VPI D76D-27C)</name>
    <name type="common">Lactobacillus uli</name>
    <dbReference type="NCBI Taxonomy" id="633147"/>
    <lineage>
        <taxon>Bacteria</taxon>
        <taxon>Bacillati</taxon>
        <taxon>Actinomycetota</taxon>
        <taxon>Coriobacteriia</taxon>
        <taxon>Coriobacteriales</taxon>
        <taxon>Atopobiaceae</taxon>
        <taxon>Olsenella</taxon>
    </lineage>
</organism>
<protein>
    <recommendedName>
        <fullName evidence="10">Sensor-like histidine kinase SenX3</fullName>
        <ecNumber evidence="3">2.7.13.3</ecNumber>
    </recommendedName>
</protein>
<dbReference type="InterPro" id="IPR003661">
    <property type="entry name" value="HisK_dim/P_dom"/>
</dbReference>
<evidence type="ECO:0000256" key="5">
    <source>
        <dbReference type="ARBA" id="ARBA00022679"/>
    </source>
</evidence>
<keyword evidence="11" id="KW-0812">Transmembrane</keyword>
<comment type="catalytic activity">
    <reaction evidence="1">
        <text>ATP + protein L-histidine = ADP + protein N-phospho-L-histidine.</text>
        <dbReference type="EC" id="2.7.13.3"/>
    </reaction>
</comment>
<comment type="subcellular location">
    <subcellularLocation>
        <location evidence="2">Cell membrane</location>
    </subcellularLocation>
</comment>
<dbReference type="STRING" id="633147.Olsu_1025"/>
<dbReference type="CDD" id="cd00082">
    <property type="entry name" value="HisKA"/>
    <property type="match status" value="1"/>
</dbReference>
<dbReference type="InterPro" id="IPR003594">
    <property type="entry name" value="HATPase_dom"/>
</dbReference>
<dbReference type="GO" id="GO:0000156">
    <property type="term" value="F:phosphorelay response regulator activity"/>
    <property type="evidence" value="ECO:0007669"/>
    <property type="project" value="TreeGrafter"/>
</dbReference>
<evidence type="ECO:0000256" key="10">
    <source>
        <dbReference type="ARBA" id="ARBA00039401"/>
    </source>
</evidence>
<dbReference type="Pfam" id="PF02518">
    <property type="entry name" value="HATPase_c"/>
    <property type="match status" value="1"/>
</dbReference>
<dbReference type="OrthoDB" id="9757990at2"/>
<dbReference type="FunFam" id="3.30.565.10:FF:000006">
    <property type="entry name" value="Sensor histidine kinase WalK"/>
    <property type="match status" value="1"/>
</dbReference>
<dbReference type="AlphaFoldDB" id="E1QVI3"/>
<evidence type="ECO:0000256" key="1">
    <source>
        <dbReference type="ARBA" id="ARBA00000085"/>
    </source>
</evidence>
<dbReference type="PATRIC" id="fig|633147.7.peg.520"/>
<dbReference type="GO" id="GO:0030295">
    <property type="term" value="F:protein kinase activator activity"/>
    <property type="evidence" value="ECO:0007669"/>
    <property type="project" value="TreeGrafter"/>
</dbReference>
<evidence type="ECO:0000256" key="6">
    <source>
        <dbReference type="ARBA" id="ARBA00022741"/>
    </source>
</evidence>
<keyword evidence="5" id="KW-0808">Transferase</keyword>
<proteinExistence type="predicted"/>
<dbReference type="GO" id="GO:0005524">
    <property type="term" value="F:ATP binding"/>
    <property type="evidence" value="ECO:0007669"/>
    <property type="project" value="UniProtKB-KW"/>
</dbReference>
<dbReference type="InterPro" id="IPR004358">
    <property type="entry name" value="Sig_transdc_His_kin-like_C"/>
</dbReference>
<dbReference type="SMART" id="SM00388">
    <property type="entry name" value="HisKA"/>
    <property type="match status" value="1"/>
</dbReference>
<sequence>MRQRLNRQSQQLFRKTFVRMLVALVVYTAAFAALALWANLSVFPSIAEGIAESAHWTEVSQERYRQINAMGQSTTLDAWPTTDGRYMARDLSDYRRFQQLKMPAVSVAYTLGAVALLFVTLRRSFSYFDELSNGVTSLLGDPERQIELSDDLSLTQGDLLRIQRRALSDAKAAKMAEQRKDELVAYIAHDIRTPLTTILGYLDILRSTPDLPSDARGRYAQISYDSATRLNDLLDEFFEVTRYNLQSIPLKREDTDVALLCRQVEEELHPDSQARGVAIAHGGPDELVWFIDPEKFARVLSNVLRNAIAFASPGTTVNVDARTKEGGLVVCVTDCGREISAEHLGLIFEKFYREDGARPAERGRAGLGLAIAKELVVAHGGDIRAASKLGETTFTIRIPGARVASAHAISENGT</sequence>
<dbReference type="GO" id="GO:0007234">
    <property type="term" value="P:osmosensory signaling via phosphorelay pathway"/>
    <property type="evidence" value="ECO:0007669"/>
    <property type="project" value="TreeGrafter"/>
</dbReference>
<dbReference type="HOGENOM" id="CLU_000445_89_3_11"/>
<evidence type="ECO:0000256" key="9">
    <source>
        <dbReference type="ARBA" id="ARBA00023012"/>
    </source>
</evidence>
<dbReference type="SMART" id="SM00387">
    <property type="entry name" value="HATPase_c"/>
    <property type="match status" value="1"/>
</dbReference>
<gene>
    <name evidence="13" type="ordered locus">Olsu_1025</name>
</gene>
<keyword evidence="14" id="KW-1185">Reference proteome</keyword>
<dbReference type="InterPro" id="IPR005467">
    <property type="entry name" value="His_kinase_dom"/>
</dbReference>
<dbReference type="EC" id="2.7.13.3" evidence="3"/>
<dbReference type="PROSITE" id="PS50109">
    <property type="entry name" value="HIS_KIN"/>
    <property type="match status" value="1"/>
</dbReference>
<dbReference type="eggNOG" id="COG2205">
    <property type="taxonomic scope" value="Bacteria"/>
</dbReference>
<feature type="transmembrane region" description="Helical" evidence="11">
    <location>
        <begin position="21"/>
        <end position="40"/>
    </location>
</feature>
<evidence type="ECO:0000256" key="8">
    <source>
        <dbReference type="ARBA" id="ARBA00022840"/>
    </source>
</evidence>
<evidence type="ECO:0000256" key="7">
    <source>
        <dbReference type="ARBA" id="ARBA00022777"/>
    </source>
</evidence>
<evidence type="ECO:0000313" key="13">
    <source>
        <dbReference type="EMBL" id="ADK68136.1"/>
    </source>
</evidence>
<dbReference type="CDD" id="cd00075">
    <property type="entry name" value="HATPase"/>
    <property type="match status" value="1"/>
</dbReference>
<name>E1QVI3_OLSUV</name>
<dbReference type="RefSeq" id="WP_013251888.1">
    <property type="nucleotide sequence ID" value="NC_014363.1"/>
</dbReference>
<dbReference type="Gene3D" id="3.30.565.10">
    <property type="entry name" value="Histidine kinase-like ATPase, C-terminal domain"/>
    <property type="match status" value="1"/>
</dbReference>
<dbReference type="InterPro" id="IPR036890">
    <property type="entry name" value="HATPase_C_sf"/>
</dbReference>
<keyword evidence="11" id="KW-1133">Transmembrane helix</keyword>